<dbReference type="EMBL" id="BLRZ01000003">
    <property type="protein sequence ID" value="GFP29180.1"/>
    <property type="molecule type" value="Genomic_DNA"/>
</dbReference>
<dbReference type="SUPFAM" id="SSF52540">
    <property type="entry name" value="P-loop containing nucleoside triphosphate hydrolases"/>
    <property type="match status" value="1"/>
</dbReference>
<name>A0A6V8PAS9_9ACTN</name>
<comment type="caution">
    <text evidence="4">The sequence shown here is derived from an EMBL/GenBank/DDBJ whole genome shotgun (WGS) entry which is preliminary data.</text>
</comment>
<dbReference type="InterPro" id="IPR001650">
    <property type="entry name" value="Helicase_C-like"/>
</dbReference>
<reference evidence="4 5" key="1">
    <citation type="journal article" date="2020" name="Front. Microbiol.">
        <title>Single-cell genomics of novel Actinobacteria with the Wood-Ljungdahl pathway discovered in a serpentinizing system.</title>
        <authorList>
            <person name="Merino N."/>
            <person name="Kawai M."/>
            <person name="Boyd E.S."/>
            <person name="Colman D.R."/>
            <person name="McGlynn S.E."/>
            <person name="Nealson K.H."/>
            <person name="Kurokawa K."/>
            <person name="Hongoh Y."/>
        </authorList>
    </citation>
    <scope>NUCLEOTIDE SEQUENCE [LARGE SCALE GENOMIC DNA]</scope>
    <source>
        <strain evidence="4 5">S34</strain>
    </source>
</reference>
<dbReference type="InterPro" id="IPR049730">
    <property type="entry name" value="SNF2/RAD54-like_C"/>
</dbReference>
<evidence type="ECO:0000256" key="2">
    <source>
        <dbReference type="SAM" id="Coils"/>
    </source>
</evidence>
<proteinExistence type="predicted"/>
<feature type="coiled-coil region" evidence="2">
    <location>
        <begin position="128"/>
        <end position="155"/>
    </location>
</feature>
<dbReference type="AlphaFoldDB" id="A0A6V8PAS9"/>
<gene>
    <name evidence="4" type="ORF">HKBW3S34_00099</name>
</gene>
<dbReference type="GO" id="GO:0016787">
    <property type="term" value="F:hydrolase activity"/>
    <property type="evidence" value="ECO:0007669"/>
    <property type="project" value="UniProtKB-KW"/>
</dbReference>
<dbReference type="CDD" id="cd18793">
    <property type="entry name" value="SF2_C_SNF"/>
    <property type="match status" value="1"/>
</dbReference>
<protein>
    <recommendedName>
        <fullName evidence="3">Helicase C-terminal domain-containing protein</fullName>
    </recommendedName>
</protein>
<keyword evidence="1" id="KW-0378">Hydrolase</keyword>
<dbReference type="PANTHER" id="PTHR10799">
    <property type="entry name" value="SNF2/RAD54 HELICASE FAMILY"/>
    <property type="match status" value="1"/>
</dbReference>
<evidence type="ECO:0000313" key="4">
    <source>
        <dbReference type="EMBL" id="GFP29180.1"/>
    </source>
</evidence>
<dbReference type="PROSITE" id="PS51194">
    <property type="entry name" value="HELICASE_CTER"/>
    <property type="match status" value="1"/>
</dbReference>
<dbReference type="Proteomes" id="UP000588083">
    <property type="component" value="Unassembled WGS sequence"/>
</dbReference>
<evidence type="ECO:0000259" key="3">
    <source>
        <dbReference type="PROSITE" id="PS51194"/>
    </source>
</evidence>
<dbReference type="Pfam" id="PF00271">
    <property type="entry name" value="Helicase_C"/>
    <property type="match status" value="1"/>
</dbReference>
<evidence type="ECO:0000313" key="5">
    <source>
        <dbReference type="Proteomes" id="UP000588083"/>
    </source>
</evidence>
<dbReference type="InterPro" id="IPR027417">
    <property type="entry name" value="P-loop_NTPase"/>
</dbReference>
<feature type="non-terminal residue" evidence="4">
    <location>
        <position position="1"/>
    </location>
</feature>
<accession>A0A6V8PAS9</accession>
<sequence>AIWEPTGSQFLVSTSAGGEGIDLQVCHILFNYDLPWNPMAVEQRIGRIHRYGQTDTAQVYNLVAEDTVEERIYGLLEEKLLEIAQTIGKVDPVTGQVVEDVRSEILGFLGSSPNYQDLYKKALVDKDYQRTEREIIEAIEKAHQASEALRQLAQDLESFNFGRYRNMKGPFALDDLKLFVKRGVLRLGGAFIPQGDVIYIETPKVLHQYPNVSPRYENVVFDRKLAMRKRRADLFGLGHPLVDALIEHLRSPLFSGEVSIHKGTSEAHTISVRCMFVVNLEEGVRKVFYKTFSLADNGQLEEFRPRTDVEALLSLRNRTAQIEHDKTLAFPQALKNRISSIITDEEARLRAKFDRVLSVNSQIVGLMAN</sequence>
<organism evidence="4 5">
    <name type="scientific">Candidatus Hakubella thermalkaliphila</name>
    <dbReference type="NCBI Taxonomy" id="2754717"/>
    <lineage>
        <taxon>Bacteria</taxon>
        <taxon>Bacillati</taxon>
        <taxon>Actinomycetota</taxon>
        <taxon>Actinomycetota incertae sedis</taxon>
        <taxon>Candidatus Hakubellales</taxon>
        <taxon>Candidatus Hakubellaceae</taxon>
        <taxon>Candidatus Hakubella</taxon>
    </lineage>
</organism>
<evidence type="ECO:0000256" key="1">
    <source>
        <dbReference type="ARBA" id="ARBA00022801"/>
    </source>
</evidence>
<keyword evidence="2" id="KW-0175">Coiled coil</keyword>
<dbReference type="Gene3D" id="3.40.50.300">
    <property type="entry name" value="P-loop containing nucleotide triphosphate hydrolases"/>
    <property type="match status" value="1"/>
</dbReference>
<keyword evidence="5" id="KW-1185">Reference proteome</keyword>
<feature type="domain" description="Helicase C-terminal" evidence="3">
    <location>
        <begin position="1"/>
        <end position="91"/>
    </location>
</feature>